<feature type="region of interest" description="Disordered" evidence="1">
    <location>
        <begin position="57"/>
        <end position="76"/>
    </location>
</feature>
<name>A0AAE2CGX5_9LAMI</name>
<keyword evidence="3" id="KW-1185">Reference proteome</keyword>
<protein>
    <submittedName>
        <fullName evidence="2">Uncharacterized protein</fullName>
    </submittedName>
</protein>
<sequence length="130" mass="14629">MQQNKRVKCYCNAYKDLWEQLCILFDRPNNAQDDVIDADRFDLNVPERQEDWVVLPPPPVIEAPADAPTNEAAPDAPANEVVPVDLVHEVGPSDQQLLDFLHQCCSSLTVLTLLPQYGELWKNTMLATAL</sequence>
<organism evidence="2 3">
    <name type="scientific">Sesamum alatum</name>
    <dbReference type="NCBI Taxonomy" id="300844"/>
    <lineage>
        <taxon>Eukaryota</taxon>
        <taxon>Viridiplantae</taxon>
        <taxon>Streptophyta</taxon>
        <taxon>Embryophyta</taxon>
        <taxon>Tracheophyta</taxon>
        <taxon>Spermatophyta</taxon>
        <taxon>Magnoliopsida</taxon>
        <taxon>eudicotyledons</taxon>
        <taxon>Gunneridae</taxon>
        <taxon>Pentapetalae</taxon>
        <taxon>asterids</taxon>
        <taxon>lamiids</taxon>
        <taxon>Lamiales</taxon>
        <taxon>Pedaliaceae</taxon>
        <taxon>Sesamum</taxon>
    </lineage>
</organism>
<dbReference type="AlphaFoldDB" id="A0AAE2CGX5"/>
<dbReference type="Proteomes" id="UP001293254">
    <property type="component" value="Unassembled WGS sequence"/>
</dbReference>
<evidence type="ECO:0000313" key="3">
    <source>
        <dbReference type="Proteomes" id="UP001293254"/>
    </source>
</evidence>
<proteinExistence type="predicted"/>
<comment type="caution">
    <text evidence="2">The sequence shown here is derived from an EMBL/GenBank/DDBJ whole genome shotgun (WGS) entry which is preliminary data.</text>
</comment>
<accession>A0AAE2CGX5</accession>
<evidence type="ECO:0000256" key="1">
    <source>
        <dbReference type="SAM" id="MobiDB-lite"/>
    </source>
</evidence>
<reference evidence="2" key="1">
    <citation type="submission" date="2020-06" db="EMBL/GenBank/DDBJ databases">
        <authorList>
            <person name="Li T."/>
            <person name="Hu X."/>
            <person name="Zhang T."/>
            <person name="Song X."/>
            <person name="Zhang H."/>
            <person name="Dai N."/>
            <person name="Sheng W."/>
            <person name="Hou X."/>
            <person name="Wei L."/>
        </authorList>
    </citation>
    <scope>NUCLEOTIDE SEQUENCE</scope>
    <source>
        <strain evidence="2">3651</strain>
        <tissue evidence="2">Leaf</tissue>
    </source>
</reference>
<evidence type="ECO:0000313" key="2">
    <source>
        <dbReference type="EMBL" id="KAK4421773.1"/>
    </source>
</evidence>
<reference evidence="2" key="2">
    <citation type="journal article" date="2024" name="Plant">
        <title>Genomic evolution and insights into agronomic trait innovations of Sesamum species.</title>
        <authorList>
            <person name="Miao H."/>
            <person name="Wang L."/>
            <person name="Qu L."/>
            <person name="Liu H."/>
            <person name="Sun Y."/>
            <person name="Le M."/>
            <person name="Wang Q."/>
            <person name="Wei S."/>
            <person name="Zheng Y."/>
            <person name="Lin W."/>
            <person name="Duan Y."/>
            <person name="Cao H."/>
            <person name="Xiong S."/>
            <person name="Wang X."/>
            <person name="Wei L."/>
            <person name="Li C."/>
            <person name="Ma Q."/>
            <person name="Ju M."/>
            <person name="Zhao R."/>
            <person name="Li G."/>
            <person name="Mu C."/>
            <person name="Tian Q."/>
            <person name="Mei H."/>
            <person name="Zhang T."/>
            <person name="Gao T."/>
            <person name="Zhang H."/>
        </authorList>
    </citation>
    <scope>NUCLEOTIDE SEQUENCE</scope>
    <source>
        <strain evidence="2">3651</strain>
    </source>
</reference>
<dbReference type="EMBL" id="JACGWO010000008">
    <property type="protein sequence ID" value="KAK4421773.1"/>
    <property type="molecule type" value="Genomic_DNA"/>
</dbReference>
<gene>
    <name evidence="2" type="ORF">Salat_2127900</name>
</gene>